<evidence type="ECO:0000259" key="5">
    <source>
        <dbReference type="Pfam" id="PF07859"/>
    </source>
</evidence>
<dbReference type="Pfam" id="PF07859">
    <property type="entry name" value="Abhydrolase_3"/>
    <property type="match status" value="1"/>
</dbReference>
<dbReference type="OrthoDB" id="420264at2759"/>
<feature type="region of interest" description="Disordered" evidence="4">
    <location>
        <begin position="1"/>
        <end position="25"/>
    </location>
</feature>
<reference evidence="6 7" key="1">
    <citation type="journal article" date="2021" name="Nat. Commun.">
        <title>Genetic determinants of endophytism in the Arabidopsis root mycobiome.</title>
        <authorList>
            <person name="Mesny F."/>
            <person name="Miyauchi S."/>
            <person name="Thiergart T."/>
            <person name="Pickel B."/>
            <person name="Atanasova L."/>
            <person name="Karlsson M."/>
            <person name="Huettel B."/>
            <person name="Barry K.W."/>
            <person name="Haridas S."/>
            <person name="Chen C."/>
            <person name="Bauer D."/>
            <person name="Andreopoulos W."/>
            <person name="Pangilinan J."/>
            <person name="LaButti K."/>
            <person name="Riley R."/>
            <person name="Lipzen A."/>
            <person name="Clum A."/>
            <person name="Drula E."/>
            <person name="Henrissat B."/>
            <person name="Kohler A."/>
            <person name="Grigoriev I.V."/>
            <person name="Martin F.M."/>
            <person name="Hacquard S."/>
        </authorList>
    </citation>
    <scope>NUCLEOTIDE SEQUENCE [LARGE SCALE GENOMIC DNA]</scope>
    <source>
        <strain evidence="6 7">MPI-CAGE-CH-0241</strain>
    </source>
</reference>
<protein>
    <recommendedName>
        <fullName evidence="3">Kynurenine formamidase</fullName>
        <shortName evidence="3">KFA</shortName>
        <shortName evidence="3">KFase</shortName>
        <ecNumber evidence="3">3.5.1.9</ecNumber>
    </recommendedName>
    <alternativeName>
        <fullName evidence="3">Arylformamidase</fullName>
    </alternativeName>
    <alternativeName>
        <fullName evidence="3">N-formylkynurenine formamidase</fullName>
        <shortName evidence="3">FKF</shortName>
    </alternativeName>
</protein>
<dbReference type="InterPro" id="IPR013094">
    <property type="entry name" value="AB_hydrolase_3"/>
</dbReference>
<dbReference type="Proteomes" id="UP000777438">
    <property type="component" value="Unassembled WGS sequence"/>
</dbReference>
<dbReference type="SUPFAM" id="SSF53474">
    <property type="entry name" value="alpha/beta-Hydrolases"/>
    <property type="match status" value="1"/>
</dbReference>
<evidence type="ECO:0000256" key="1">
    <source>
        <dbReference type="ARBA" id="ARBA00022801"/>
    </source>
</evidence>
<dbReference type="InterPro" id="IPR027519">
    <property type="entry name" value="KFase_ver/fungi-typ"/>
</dbReference>
<keyword evidence="7" id="KW-1185">Reference proteome</keyword>
<proteinExistence type="inferred from homology"/>
<dbReference type="InterPro" id="IPR050300">
    <property type="entry name" value="GDXG_lipolytic_enzyme"/>
</dbReference>
<comment type="domain">
    <text evidence="3">The main chain amide nitrogen atoms of the second glycine and its adjacent residue in the HGGXW motif define the oxyanion hole, and stabilize the oxyanion that forms during the nucleophilic attack by the catalytic serine during substrate cleavage.</text>
</comment>
<dbReference type="GO" id="GO:0004061">
    <property type="term" value="F:arylformamidase activity"/>
    <property type="evidence" value="ECO:0007669"/>
    <property type="project" value="UniProtKB-UniRule"/>
</dbReference>
<dbReference type="AlphaFoldDB" id="A0A9P8W893"/>
<dbReference type="InterPro" id="IPR029058">
    <property type="entry name" value="AB_hydrolase_fold"/>
</dbReference>
<comment type="caution">
    <text evidence="6">The sequence shown here is derived from an EMBL/GenBank/DDBJ whole genome shotgun (WGS) entry which is preliminary data.</text>
</comment>
<dbReference type="GO" id="GO:0019441">
    <property type="term" value="P:L-tryptophan catabolic process to kynurenine"/>
    <property type="evidence" value="ECO:0007669"/>
    <property type="project" value="UniProtKB-UniRule"/>
</dbReference>
<evidence type="ECO:0000256" key="4">
    <source>
        <dbReference type="SAM" id="MobiDB-lite"/>
    </source>
</evidence>
<dbReference type="EC" id="3.5.1.9" evidence="3"/>
<comment type="function">
    <text evidence="3">Catalyzes the hydrolysis of N-formyl-L-kynurenine to L-kynurenine, the second step in the kynurenine pathway of tryptophan degradation. Kynurenine may be further oxidized to nicotinic acid, NAD(H) and NADP(H). Required for elimination of toxic metabolites.</text>
</comment>
<organism evidence="6 7">
    <name type="scientific">Thelonectria olida</name>
    <dbReference type="NCBI Taxonomy" id="1576542"/>
    <lineage>
        <taxon>Eukaryota</taxon>
        <taxon>Fungi</taxon>
        <taxon>Dikarya</taxon>
        <taxon>Ascomycota</taxon>
        <taxon>Pezizomycotina</taxon>
        <taxon>Sordariomycetes</taxon>
        <taxon>Hypocreomycetidae</taxon>
        <taxon>Hypocreales</taxon>
        <taxon>Nectriaceae</taxon>
        <taxon>Thelonectria</taxon>
    </lineage>
</organism>
<dbReference type="PANTHER" id="PTHR48081">
    <property type="entry name" value="AB HYDROLASE SUPERFAMILY PROTEIN C4A8.06C"/>
    <property type="match status" value="1"/>
</dbReference>
<dbReference type="Gene3D" id="3.40.50.1820">
    <property type="entry name" value="alpha/beta hydrolase"/>
    <property type="match status" value="1"/>
</dbReference>
<dbReference type="EMBL" id="JAGPYM010000007">
    <property type="protein sequence ID" value="KAH6892149.1"/>
    <property type="molecule type" value="Genomic_DNA"/>
</dbReference>
<name>A0A9P8W893_9HYPO</name>
<comment type="catalytic activity">
    <reaction evidence="3">
        <text>N-formyl-L-kynurenine + H2O = L-kynurenine + formate + H(+)</text>
        <dbReference type="Rhea" id="RHEA:13009"/>
        <dbReference type="ChEBI" id="CHEBI:15377"/>
        <dbReference type="ChEBI" id="CHEBI:15378"/>
        <dbReference type="ChEBI" id="CHEBI:15740"/>
        <dbReference type="ChEBI" id="CHEBI:57959"/>
        <dbReference type="ChEBI" id="CHEBI:58629"/>
        <dbReference type="EC" id="3.5.1.9"/>
    </reaction>
</comment>
<feature type="active site" description="Nucleophile" evidence="3">
    <location>
        <position position="157"/>
    </location>
</feature>
<comment type="similarity">
    <text evidence="3">Belongs to the kynurenine formamidase family.</text>
</comment>
<feature type="active site" evidence="3">
    <location>
        <position position="252"/>
    </location>
</feature>
<comment type="pathway">
    <text evidence="3">Amino-acid degradation; L-tryptophan degradation via kynurenine pathway; L-kynurenine from L-tryptophan: step 2/2.</text>
</comment>
<feature type="compositionally biased region" description="Polar residues" evidence="4">
    <location>
        <begin position="1"/>
        <end position="22"/>
    </location>
</feature>
<evidence type="ECO:0000313" key="6">
    <source>
        <dbReference type="EMBL" id="KAH6892149.1"/>
    </source>
</evidence>
<evidence type="ECO:0000256" key="2">
    <source>
        <dbReference type="ARBA" id="ARBA00023079"/>
    </source>
</evidence>
<feature type="active site" evidence="3">
    <location>
        <position position="284"/>
    </location>
</feature>
<evidence type="ECO:0000256" key="3">
    <source>
        <dbReference type="HAMAP-Rule" id="MF_03014"/>
    </source>
</evidence>
<comment type="subunit">
    <text evidence="3">Homodimer.</text>
</comment>
<keyword evidence="2 3" id="KW-0823">Tryptophan catabolism</keyword>
<dbReference type="GO" id="GO:0034354">
    <property type="term" value="P:'de novo' NAD+ biosynthetic process from L-tryptophan"/>
    <property type="evidence" value="ECO:0007669"/>
    <property type="project" value="UniProtKB-UniRule"/>
</dbReference>
<dbReference type="HAMAP" id="MF_03014">
    <property type="entry name" value="KFase"/>
    <property type="match status" value="1"/>
</dbReference>
<feature type="domain" description="Alpha/beta hydrolase fold-3" evidence="5">
    <location>
        <begin position="59"/>
        <end position="195"/>
    </location>
</feature>
<accession>A0A9P8W893</accession>
<sequence length="308" mass="34076">MSKVTISSGSPSQDLTPQSSDRSLNHKTHQYGEHSLQKVDVWEFTRRAERPGSVPPYWVIYIHGGAWRDPRLTAADFQPSVDRISTAGSLVDETVQGFISIDYRLSPHPEFPQDSATPSSDLRSAQHPDHIQDIRSALKFVQTKYNVSDNYVLVGHSAGATLAFQLLMRDSVLAGQPLQEVLLPKAIIGISGIYDLVGIDARHDGQYAGFISAAFGKDKAKWATASPVQFNGSFGEKWANGALSMLAWSPEDTLIDEPEIDNMTAKLRNDGIRAEVCKTLVGDHDDVWQNGRQLARLVEETLRLLEHN</sequence>
<dbReference type="PANTHER" id="PTHR48081:SF33">
    <property type="entry name" value="KYNURENINE FORMAMIDASE"/>
    <property type="match status" value="1"/>
</dbReference>
<gene>
    <name evidence="6" type="ORF">B0T10DRAFT_286339</name>
</gene>
<keyword evidence="1 3" id="KW-0378">Hydrolase</keyword>
<evidence type="ECO:0000313" key="7">
    <source>
        <dbReference type="Proteomes" id="UP000777438"/>
    </source>
</evidence>
<feature type="short sequence motif" description="HGGXW" evidence="3">
    <location>
        <begin position="63"/>
        <end position="67"/>
    </location>
</feature>